<dbReference type="InterPro" id="IPR006143">
    <property type="entry name" value="RND_pump_MFP"/>
</dbReference>
<evidence type="ECO:0000313" key="5">
    <source>
        <dbReference type="Proteomes" id="UP001595528"/>
    </source>
</evidence>
<dbReference type="SUPFAM" id="SSF111369">
    <property type="entry name" value="HlyD-like secretion proteins"/>
    <property type="match status" value="1"/>
</dbReference>
<comment type="caution">
    <text evidence="4">The sequence shown here is derived from an EMBL/GenBank/DDBJ whole genome shotgun (WGS) entry which is preliminary data.</text>
</comment>
<dbReference type="Gene3D" id="2.40.30.170">
    <property type="match status" value="1"/>
</dbReference>
<evidence type="ECO:0000256" key="2">
    <source>
        <dbReference type="SAM" id="Coils"/>
    </source>
</evidence>
<name>A0ABV7KYN1_9PROT</name>
<dbReference type="EMBL" id="JBHRTR010000023">
    <property type="protein sequence ID" value="MFC3227412.1"/>
    <property type="molecule type" value="Genomic_DNA"/>
</dbReference>
<proteinExistence type="inferred from homology"/>
<dbReference type="RefSeq" id="WP_379899580.1">
    <property type="nucleotide sequence ID" value="NZ_JBHRTR010000023.1"/>
</dbReference>
<dbReference type="InterPro" id="IPR058792">
    <property type="entry name" value="Beta-barrel_RND_2"/>
</dbReference>
<dbReference type="Gene3D" id="1.10.287.470">
    <property type="entry name" value="Helix hairpin bin"/>
    <property type="match status" value="1"/>
</dbReference>
<keyword evidence="2" id="KW-0175">Coiled coil</keyword>
<accession>A0ABV7KYN1</accession>
<sequence length="366" mass="39206">MVRSYLIAFVLAVAAIAWIASGELGLTADSGNGSVAEETAAAAGNAPPEEAAVPSVRTRVSTAAPYRERVIVRGRTEAVRQVDLKAELPGRVSEVMAEKGSRVTKDQPLVRIALDDREHRLQEARATLRQREIEHQASSSLNKKGFRADASLAQDRAELDAARARVKAMEVELDKLLITAPFDGVLEERWVEIGAFVDKGTQIARIIDEDPFLIVGQVSEANVGRLNVGDVGGARLATGQVVEGRIRRIGSSADPETRTFRVELEIPNPQHRLLEGVTADIAFEVGTSDAHFITPAILTLDAAGTIGLRMIGPDGRVVFQPVQILGDEGEGVWVSGPPPEAELITVGQELVAAGDQVRVVREQSGS</sequence>
<dbReference type="NCBIfam" id="TIGR01730">
    <property type="entry name" value="RND_mfp"/>
    <property type="match status" value="1"/>
</dbReference>
<dbReference type="Proteomes" id="UP001595528">
    <property type="component" value="Unassembled WGS sequence"/>
</dbReference>
<dbReference type="Pfam" id="PF25954">
    <property type="entry name" value="Beta-barrel_RND_2"/>
    <property type="match status" value="1"/>
</dbReference>
<dbReference type="Gene3D" id="2.40.50.100">
    <property type="match status" value="1"/>
</dbReference>
<reference evidence="5" key="1">
    <citation type="journal article" date="2019" name="Int. J. Syst. Evol. Microbiol.">
        <title>The Global Catalogue of Microorganisms (GCM) 10K type strain sequencing project: providing services to taxonomists for standard genome sequencing and annotation.</title>
        <authorList>
            <consortium name="The Broad Institute Genomics Platform"/>
            <consortium name="The Broad Institute Genome Sequencing Center for Infectious Disease"/>
            <person name="Wu L."/>
            <person name="Ma J."/>
        </authorList>
    </citation>
    <scope>NUCLEOTIDE SEQUENCE [LARGE SCALE GENOMIC DNA]</scope>
    <source>
        <strain evidence="5">KCTC 42964</strain>
    </source>
</reference>
<feature type="coiled-coil region" evidence="2">
    <location>
        <begin position="114"/>
        <end position="179"/>
    </location>
</feature>
<evidence type="ECO:0000256" key="1">
    <source>
        <dbReference type="ARBA" id="ARBA00009477"/>
    </source>
</evidence>
<comment type="similarity">
    <text evidence="1">Belongs to the membrane fusion protein (MFP) (TC 8.A.1) family.</text>
</comment>
<gene>
    <name evidence="4" type="ORF">ACFOGJ_09235</name>
</gene>
<evidence type="ECO:0000313" key="4">
    <source>
        <dbReference type="EMBL" id="MFC3227412.1"/>
    </source>
</evidence>
<dbReference type="PANTHER" id="PTHR30469:SF29">
    <property type="entry name" value="BLR2860 PROTEIN"/>
    <property type="match status" value="1"/>
</dbReference>
<protein>
    <submittedName>
        <fullName evidence="4">Efflux RND transporter periplasmic adaptor subunit</fullName>
    </submittedName>
</protein>
<feature type="domain" description="CusB-like beta-barrel" evidence="3">
    <location>
        <begin position="217"/>
        <end position="283"/>
    </location>
</feature>
<organism evidence="4 5">
    <name type="scientific">Marinibaculum pumilum</name>
    <dbReference type="NCBI Taxonomy" id="1766165"/>
    <lineage>
        <taxon>Bacteria</taxon>
        <taxon>Pseudomonadati</taxon>
        <taxon>Pseudomonadota</taxon>
        <taxon>Alphaproteobacteria</taxon>
        <taxon>Rhodospirillales</taxon>
        <taxon>Rhodospirillaceae</taxon>
        <taxon>Marinibaculum</taxon>
    </lineage>
</organism>
<evidence type="ECO:0000259" key="3">
    <source>
        <dbReference type="Pfam" id="PF25954"/>
    </source>
</evidence>
<dbReference type="PANTHER" id="PTHR30469">
    <property type="entry name" value="MULTIDRUG RESISTANCE PROTEIN MDTA"/>
    <property type="match status" value="1"/>
</dbReference>
<keyword evidence="5" id="KW-1185">Reference proteome</keyword>